<evidence type="ECO:0000256" key="1">
    <source>
        <dbReference type="ARBA" id="ARBA00010088"/>
    </source>
</evidence>
<sequence>MRASTRPFRAAALTVVTLLAYGLVATPARAASTITWTVCPEDAEVQCGEMKVPADWANPAGPKVTLTMARRKATDPAHRIGVLLVNPGGPGGSAVDFTFAATGFFGAEVRKRFDIVGVDPRGVGRSAPVLCSQDLVDAKPSALVESEAQYTAMIAFNRKLAADCAARTGAHFAHVDTVSVVRDFDAVRAGLGEKQINFYGASYGTLIGLQYAQLYPRRLRGLVLDSVMDHSADLTNFLTNETAAAQDSFGEFVKWCARDARCVVRGQDIPKLWAAAVTRARAGTLVSPYDPSLKVTVTDLLTAAFSAFYDPQWYSFAYYLRDASAAAATPVKSRAAGPPTTDLVPYVFPAVICEDWNLRITGYADLSRRMHALALAAPQMLISPLALTAMTGCLGWPSAPDNPQAPTTPPPGLGPVLLVNSRHDPATAYTWAQHVAAQLGAPTSLLTYDGWGHVAYNKSPCVAGVVDRYLLKLRPVAPGAHCPPVEPEPSGVG</sequence>
<name>A0ABS5YSV8_9ACTN</name>
<organism evidence="5 6">
    <name type="scientific">Paractinoplanes bogorensis</name>
    <dbReference type="NCBI Taxonomy" id="1610840"/>
    <lineage>
        <taxon>Bacteria</taxon>
        <taxon>Bacillati</taxon>
        <taxon>Actinomycetota</taxon>
        <taxon>Actinomycetes</taxon>
        <taxon>Micromonosporales</taxon>
        <taxon>Micromonosporaceae</taxon>
        <taxon>Paractinoplanes</taxon>
    </lineage>
</organism>
<dbReference type="InterPro" id="IPR029058">
    <property type="entry name" value="AB_hydrolase_fold"/>
</dbReference>
<evidence type="ECO:0000256" key="3">
    <source>
        <dbReference type="SAM" id="SignalP"/>
    </source>
</evidence>
<protein>
    <submittedName>
        <fullName evidence="5">Alpha/beta hydrolase</fullName>
    </submittedName>
</protein>
<reference evidence="5 6" key="1">
    <citation type="submission" date="2021-06" db="EMBL/GenBank/DDBJ databases">
        <title>Actinoplanes lichenicola sp. nov., and Actinoplanes ovalisporus sp. nov., isolated from lichen in Thailand.</title>
        <authorList>
            <person name="Saeng-In P."/>
            <person name="Kanchanasin P."/>
            <person name="Yuki M."/>
            <person name="Kudo T."/>
            <person name="Ohkuma M."/>
            <person name="Phongsopitanun W."/>
            <person name="Tanasupawat S."/>
        </authorList>
    </citation>
    <scope>NUCLEOTIDE SEQUENCE [LARGE SCALE GENOMIC DNA]</scope>
    <source>
        <strain evidence="5 6">NBRC 110975</strain>
    </source>
</reference>
<dbReference type="RefSeq" id="WP_215790161.1">
    <property type="nucleotide sequence ID" value="NZ_JAHKKG010000007.1"/>
</dbReference>
<gene>
    <name evidence="5" type="ORF">KOI35_23755</name>
</gene>
<evidence type="ECO:0000259" key="4">
    <source>
        <dbReference type="Pfam" id="PF08386"/>
    </source>
</evidence>
<evidence type="ECO:0000313" key="5">
    <source>
        <dbReference type="EMBL" id="MBU2666527.1"/>
    </source>
</evidence>
<keyword evidence="6" id="KW-1185">Reference proteome</keyword>
<feature type="signal peptide" evidence="3">
    <location>
        <begin position="1"/>
        <end position="30"/>
    </location>
</feature>
<evidence type="ECO:0000313" key="6">
    <source>
        <dbReference type="Proteomes" id="UP001519654"/>
    </source>
</evidence>
<keyword evidence="2 5" id="KW-0378">Hydrolase</keyword>
<keyword evidence="3" id="KW-0732">Signal</keyword>
<comment type="caution">
    <text evidence="5">The sequence shown here is derived from an EMBL/GenBank/DDBJ whole genome shotgun (WGS) entry which is preliminary data.</text>
</comment>
<dbReference type="EMBL" id="JAHKKG010000007">
    <property type="protein sequence ID" value="MBU2666527.1"/>
    <property type="molecule type" value="Genomic_DNA"/>
</dbReference>
<evidence type="ECO:0000256" key="2">
    <source>
        <dbReference type="ARBA" id="ARBA00022801"/>
    </source>
</evidence>
<dbReference type="GO" id="GO:0016787">
    <property type="term" value="F:hydrolase activity"/>
    <property type="evidence" value="ECO:0007669"/>
    <property type="project" value="UniProtKB-KW"/>
</dbReference>
<feature type="chain" id="PRO_5046465097" evidence="3">
    <location>
        <begin position="31"/>
        <end position="493"/>
    </location>
</feature>
<dbReference type="InterPro" id="IPR013595">
    <property type="entry name" value="Pept_S33_TAP-like_C"/>
</dbReference>
<dbReference type="Proteomes" id="UP001519654">
    <property type="component" value="Unassembled WGS sequence"/>
</dbReference>
<dbReference type="PANTHER" id="PTHR43248:SF30">
    <property type="entry name" value="AB HYDROLASE-1 DOMAIN-CONTAINING PROTEIN"/>
    <property type="match status" value="1"/>
</dbReference>
<accession>A0ABS5YSV8</accession>
<dbReference type="SUPFAM" id="SSF53474">
    <property type="entry name" value="alpha/beta-Hydrolases"/>
    <property type="match status" value="1"/>
</dbReference>
<dbReference type="Pfam" id="PF08386">
    <property type="entry name" value="Abhydrolase_4"/>
    <property type="match status" value="1"/>
</dbReference>
<dbReference type="Gene3D" id="3.40.50.1820">
    <property type="entry name" value="alpha/beta hydrolase"/>
    <property type="match status" value="1"/>
</dbReference>
<dbReference type="InterPro" id="IPR051601">
    <property type="entry name" value="Serine_prot/Carboxylest_S33"/>
</dbReference>
<comment type="similarity">
    <text evidence="1">Belongs to the peptidase S33 family.</text>
</comment>
<proteinExistence type="inferred from homology"/>
<dbReference type="PANTHER" id="PTHR43248">
    <property type="entry name" value="2-SUCCINYL-6-HYDROXY-2,4-CYCLOHEXADIENE-1-CARBOXYLATE SYNTHASE"/>
    <property type="match status" value="1"/>
</dbReference>
<feature type="domain" description="Peptidase S33 tripeptidyl aminopeptidase-like C-terminal" evidence="4">
    <location>
        <begin position="386"/>
        <end position="482"/>
    </location>
</feature>